<organism evidence="3 4">
    <name type="scientific">Panicum virgatum</name>
    <name type="common">Blackwell switchgrass</name>
    <dbReference type="NCBI Taxonomy" id="38727"/>
    <lineage>
        <taxon>Eukaryota</taxon>
        <taxon>Viridiplantae</taxon>
        <taxon>Streptophyta</taxon>
        <taxon>Embryophyta</taxon>
        <taxon>Tracheophyta</taxon>
        <taxon>Spermatophyta</taxon>
        <taxon>Magnoliopsida</taxon>
        <taxon>Liliopsida</taxon>
        <taxon>Poales</taxon>
        <taxon>Poaceae</taxon>
        <taxon>PACMAD clade</taxon>
        <taxon>Panicoideae</taxon>
        <taxon>Panicodae</taxon>
        <taxon>Paniceae</taxon>
        <taxon>Panicinae</taxon>
        <taxon>Panicum</taxon>
        <taxon>Panicum sect. Hiantes</taxon>
    </lineage>
</organism>
<protein>
    <recommendedName>
        <fullName evidence="2">Pseudouridine synthase RsuA/RluA-like domain-containing protein</fullName>
    </recommendedName>
</protein>
<dbReference type="GO" id="GO:0003723">
    <property type="term" value="F:RNA binding"/>
    <property type="evidence" value="ECO:0007669"/>
    <property type="project" value="UniProtKB-KW"/>
</dbReference>
<evidence type="ECO:0000313" key="3">
    <source>
        <dbReference type="EMBL" id="KAG2638864.1"/>
    </source>
</evidence>
<gene>
    <name evidence="3" type="ORF">PVAP13_2NG620800</name>
</gene>
<dbReference type="EMBL" id="CM029040">
    <property type="protein sequence ID" value="KAG2638864.1"/>
    <property type="molecule type" value="Genomic_DNA"/>
</dbReference>
<evidence type="ECO:0000313" key="4">
    <source>
        <dbReference type="Proteomes" id="UP000823388"/>
    </source>
</evidence>
<evidence type="ECO:0000256" key="1">
    <source>
        <dbReference type="ARBA" id="ARBA00022884"/>
    </source>
</evidence>
<dbReference type="CDD" id="cd02869">
    <property type="entry name" value="PseudoU_synth_RluA_like"/>
    <property type="match status" value="1"/>
</dbReference>
<dbReference type="PANTHER" id="PTHR21600:SF52">
    <property type="entry name" value="PSEUDOURIDINE SYNTHASE RSUA_RLUA-LIKE DOMAIN-CONTAINING PROTEIN"/>
    <property type="match status" value="1"/>
</dbReference>
<keyword evidence="1" id="KW-0694">RNA-binding</keyword>
<dbReference type="InterPro" id="IPR020103">
    <property type="entry name" value="PsdUridine_synth_cat_dom_sf"/>
</dbReference>
<dbReference type="PANTHER" id="PTHR21600">
    <property type="entry name" value="MITOCHONDRIAL RNA PSEUDOURIDINE SYNTHASE"/>
    <property type="match status" value="1"/>
</dbReference>
<dbReference type="GO" id="GO:0000455">
    <property type="term" value="P:enzyme-directed rRNA pseudouridine synthesis"/>
    <property type="evidence" value="ECO:0007669"/>
    <property type="project" value="TreeGrafter"/>
</dbReference>
<accession>A0A8T0W0D2</accession>
<comment type="caution">
    <text evidence="3">The sequence shown here is derived from an EMBL/GenBank/DDBJ whole genome shotgun (WGS) entry which is preliminary data.</text>
</comment>
<sequence length="455" mass="50824">MPKPAASVASLLPQLWHRRFLPPTLVPRDLSSFSPLLTIHSAPRRCSPLPPSTHLTAAAVSTAAAVEAPTTTPYPVYERLLPCPLQDDPPRIEHLVTREDEMAGDFISRSLGLPPLYVADLIKFGAVYYALVAPQPPPYAAPEHVRIFREVTDPSVLRRRASIKGKTVREAQKTFRVTDPNQPLEAGTYLRVHVHPKRFPRCYEIDWKSRVVAVTDDYVVLDKPAATPLMTTHQIDNCSEGCVVLSKTKEFCSVFHGLIREKQVKKVYLALTTAPVSTGIITHYMRPVNRAPRLVSEDHIGKWYLCQMEVLDCKKVTWPNSLIRKAYSVNDSGWPQQEAAYECRINLLTGKTHQIRAQLAAVGTPIIGDSAYMTAAMAAMANPSINPFGREKLSYNSEEEKEAAIESWIAAHGKEPKSVIGLQASEISWEYEGERHSYKAGVPWWQQDSVESDLV</sequence>
<dbReference type="AlphaFoldDB" id="A0A8T0W0D2"/>
<name>A0A8T0W0D2_PANVG</name>
<reference evidence="3" key="1">
    <citation type="submission" date="2020-05" db="EMBL/GenBank/DDBJ databases">
        <title>WGS assembly of Panicum virgatum.</title>
        <authorList>
            <person name="Lovell J.T."/>
            <person name="Jenkins J."/>
            <person name="Shu S."/>
            <person name="Juenger T.E."/>
            <person name="Schmutz J."/>
        </authorList>
    </citation>
    <scope>NUCLEOTIDE SEQUENCE</scope>
    <source>
        <strain evidence="3">AP13</strain>
    </source>
</reference>
<keyword evidence="4" id="KW-1185">Reference proteome</keyword>
<feature type="domain" description="Pseudouridine synthase RsuA/RluA-like" evidence="2">
    <location>
        <begin position="215"/>
        <end position="361"/>
    </location>
</feature>
<evidence type="ECO:0000259" key="2">
    <source>
        <dbReference type="Pfam" id="PF00849"/>
    </source>
</evidence>
<dbReference type="Pfam" id="PF00849">
    <property type="entry name" value="PseudoU_synth_2"/>
    <property type="match status" value="1"/>
</dbReference>
<dbReference type="InterPro" id="IPR006145">
    <property type="entry name" value="PsdUridine_synth_RsuA/RluA"/>
</dbReference>
<proteinExistence type="predicted"/>
<dbReference type="Proteomes" id="UP000823388">
    <property type="component" value="Chromosome 2N"/>
</dbReference>
<dbReference type="InterPro" id="IPR050188">
    <property type="entry name" value="RluA_PseudoU_synthase"/>
</dbReference>
<dbReference type="GO" id="GO:0009982">
    <property type="term" value="F:pseudouridine synthase activity"/>
    <property type="evidence" value="ECO:0007669"/>
    <property type="project" value="InterPro"/>
</dbReference>
<dbReference type="SUPFAM" id="SSF55120">
    <property type="entry name" value="Pseudouridine synthase"/>
    <property type="match status" value="1"/>
</dbReference>
<dbReference type="Gene3D" id="3.30.2350.10">
    <property type="entry name" value="Pseudouridine synthase"/>
    <property type="match status" value="1"/>
</dbReference>